<comment type="caution">
    <text evidence="1">The sequence shown here is derived from an EMBL/GenBank/DDBJ whole genome shotgun (WGS) entry which is preliminary data.</text>
</comment>
<organism evidence="1 2">
    <name type="scientific">Burkholderia multivorans CGD2</name>
    <dbReference type="NCBI Taxonomy" id="513052"/>
    <lineage>
        <taxon>Bacteria</taxon>
        <taxon>Pseudomonadati</taxon>
        <taxon>Pseudomonadota</taxon>
        <taxon>Betaproteobacteria</taxon>
        <taxon>Burkholderiales</taxon>
        <taxon>Burkholderiaceae</taxon>
        <taxon>Burkholderia</taxon>
        <taxon>Burkholderia cepacia complex</taxon>
    </lineage>
</organism>
<protein>
    <submittedName>
        <fullName evidence="1">Major facilitator superfamily MFS_1</fullName>
    </submittedName>
</protein>
<gene>
    <name evidence="1" type="ORF">BURMUCGD2_4435</name>
</gene>
<dbReference type="Proteomes" id="UP000004535">
    <property type="component" value="Unassembled WGS sequence"/>
</dbReference>
<proteinExistence type="predicted"/>
<reference evidence="1 2" key="1">
    <citation type="journal article" date="2012" name="J. Bacteriol.">
        <title>Draft Genome Sequence Determination for Cystic Fibrosis and Chronic Granulomatous Disease Burkholderia multivorans Isolates.</title>
        <authorList>
            <person name="Varga J.J."/>
            <person name="Losada L."/>
            <person name="Zelazny A.M."/>
            <person name="Brinkac L."/>
            <person name="Harkins D."/>
            <person name="Radune D."/>
            <person name="Hostetler J."/>
            <person name="Sampaio E.P."/>
            <person name="Ronning C.M."/>
            <person name="Nierman W.C."/>
            <person name="Greenberg D.E."/>
            <person name="Holland S.M."/>
            <person name="Goldberg J.B."/>
        </authorList>
    </citation>
    <scope>NUCLEOTIDE SEQUENCE [LARGE SCALE GENOMIC DNA]</scope>
    <source>
        <strain evidence="1 2">CGD2</strain>
    </source>
</reference>
<name>B9BGZ9_9BURK</name>
<sequence>MSRLDCTLLGICLLAIAMTAMGFGLVHRRRGPRYSAIAGCFRTSPRCVRSRGGRRCIDMVAHTTIAARSR</sequence>
<dbReference type="AlphaFoldDB" id="B9BGZ9"/>
<dbReference type="EMBL" id="ACFC01000001">
    <property type="protein sequence ID" value="EEE09063.1"/>
    <property type="molecule type" value="Genomic_DNA"/>
</dbReference>
<evidence type="ECO:0000313" key="2">
    <source>
        <dbReference type="Proteomes" id="UP000004535"/>
    </source>
</evidence>
<evidence type="ECO:0000313" key="1">
    <source>
        <dbReference type="EMBL" id="EEE09063.1"/>
    </source>
</evidence>
<accession>B9BGZ9</accession>